<accession>A0A239PTT9</accession>
<dbReference type="GO" id="GO:0006313">
    <property type="term" value="P:DNA transposition"/>
    <property type="evidence" value="ECO:0007669"/>
    <property type="project" value="InterPro"/>
</dbReference>
<dbReference type="GO" id="GO:0004803">
    <property type="term" value="F:transposase activity"/>
    <property type="evidence" value="ECO:0007669"/>
    <property type="project" value="InterPro"/>
</dbReference>
<proteinExistence type="predicted"/>
<dbReference type="EMBL" id="FZQB01000005">
    <property type="protein sequence ID" value="SNT73590.1"/>
    <property type="molecule type" value="Genomic_DNA"/>
</dbReference>
<protein>
    <submittedName>
        <fullName evidence="2">Transposase and inactivated derivatives</fullName>
    </submittedName>
</protein>
<dbReference type="InterPro" id="IPR010921">
    <property type="entry name" value="Trp_repressor/repl_initiator"/>
</dbReference>
<sequence length="261" mass="28901">MTSLCKAPAAAVRSRDRSDGKSGLMSDFIDRPQIEILSASDGDRRRHWSDDDKLRIVEESLIGHRQAAATARGHGICRSLLTTWRRQYRNGELGSSRPVSFAPVTVAKGAPASQANPVDPCPPSDCQVEITLPMRGVELRRWQIDLKYRFVSAVASVERGSYLRSLLLVFSTVPFCHGAWGSQNQLSARFPSFSLRQAENSVPRSKVIDWRASAGSGATRPIGNLRHRHFRVMSLVDLATLFECQVRVVASHSEISMQTSV</sequence>
<reference evidence="2 3" key="1">
    <citation type="submission" date="2017-07" db="EMBL/GenBank/DDBJ databases">
        <authorList>
            <person name="Sun Z.S."/>
            <person name="Albrecht U."/>
            <person name="Echele G."/>
            <person name="Lee C.C."/>
        </authorList>
    </citation>
    <scope>NUCLEOTIDE SEQUENCE [LARGE SCALE GENOMIC DNA]</scope>
    <source>
        <strain evidence="2 3">DSM 14827</strain>
    </source>
</reference>
<dbReference type="SUPFAM" id="SSF48295">
    <property type="entry name" value="TrpR-like"/>
    <property type="match status" value="1"/>
</dbReference>
<dbReference type="Pfam" id="PF01527">
    <property type="entry name" value="HTH_Tnp_1"/>
    <property type="match status" value="1"/>
</dbReference>
<evidence type="ECO:0000256" key="1">
    <source>
        <dbReference type="SAM" id="MobiDB-lite"/>
    </source>
</evidence>
<feature type="region of interest" description="Disordered" evidence="1">
    <location>
        <begin position="1"/>
        <end position="26"/>
    </location>
</feature>
<organism evidence="2 3">
    <name type="scientific">Paracoccus seriniphilus</name>
    <dbReference type="NCBI Taxonomy" id="184748"/>
    <lineage>
        <taxon>Bacteria</taxon>
        <taxon>Pseudomonadati</taxon>
        <taxon>Pseudomonadota</taxon>
        <taxon>Alphaproteobacteria</taxon>
        <taxon>Rhodobacterales</taxon>
        <taxon>Paracoccaceae</taxon>
        <taxon>Paracoccus</taxon>
    </lineage>
</organism>
<gene>
    <name evidence="2" type="ORF">SAMN05444959_105103</name>
</gene>
<keyword evidence="3" id="KW-1185">Reference proteome</keyword>
<dbReference type="AlphaFoldDB" id="A0A239PTT9"/>
<dbReference type="Proteomes" id="UP000198307">
    <property type="component" value="Unassembled WGS sequence"/>
</dbReference>
<dbReference type="InterPro" id="IPR002514">
    <property type="entry name" value="Transposase_8"/>
</dbReference>
<evidence type="ECO:0000313" key="2">
    <source>
        <dbReference type="EMBL" id="SNT73590.1"/>
    </source>
</evidence>
<name>A0A239PTT9_9RHOB</name>
<dbReference type="NCBIfam" id="NF047595">
    <property type="entry name" value="IS66_ISRel24_TnpA"/>
    <property type="match status" value="1"/>
</dbReference>
<evidence type="ECO:0000313" key="3">
    <source>
        <dbReference type="Proteomes" id="UP000198307"/>
    </source>
</evidence>
<dbReference type="GO" id="GO:0043565">
    <property type="term" value="F:sequence-specific DNA binding"/>
    <property type="evidence" value="ECO:0007669"/>
    <property type="project" value="InterPro"/>
</dbReference>